<feature type="region of interest" description="Disordered" evidence="1">
    <location>
        <begin position="1"/>
        <end position="23"/>
    </location>
</feature>
<feature type="transmembrane region" description="Helical" evidence="2">
    <location>
        <begin position="73"/>
        <end position="96"/>
    </location>
</feature>
<organism evidence="3 4">
    <name type="scientific">Lachnobacterium bovis DSM 14045</name>
    <dbReference type="NCBI Taxonomy" id="1122142"/>
    <lineage>
        <taxon>Bacteria</taxon>
        <taxon>Bacillati</taxon>
        <taxon>Bacillota</taxon>
        <taxon>Clostridia</taxon>
        <taxon>Lachnospirales</taxon>
        <taxon>Lachnospiraceae</taxon>
        <taxon>Lachnobacterium</taxon>
    </lineage>
</organism>
<proteinExistence type="predicted"/>
<evidence type="ECO:0000256" key="2">
    <source>
        <dbReference type="SAM" id="Phobius"/>
    </source>
</evidence>
<sequence>MGEFENLNQNTANGQFQGANVGMEGSNQNNQQYNYAAQNQGYGNQQGGYAYQNPYDDTKILEERDAASSAYHLSWFSLLGILIPLVGWIVGGIVFSKVGKIITTDEIALHKKKSAKTIATIGFTLSWIVFFISVSLRLR</sequence>
<evidence type="ECO:0000256" key="1">
    <source>
        <dbReference type="SAM" id="MobiDB-lite"/>
    </source>
</evidence>
<dbReference type="AlphaFoldDB" id="A0A1H3J8T4"/>
<evidence type="ECO:0008006" key="5">
    <source>
        <dbReference type="Google" id="ProtNLM"/>
    </source>
</evidence>
<dbReference type="EMBL" id="FNPG01000015">
    <property type="protein sequence ID" value="SDY36403.1"/>
    <property type="molecule type" value="Genomic_DNA"/>
</dbReference>
<protein>
    <recommendedName>
        <fullName evidence="5">Interferon-induced transmembrane protein</fullName>
    </recommendedName>
</protein>
<keyword evidence="2" id="KW-0812">Transmembrane</keyword>
<accession>A0A1H3J8T4</accession>
<feature type="transmembrane region" description="Helical" evidence="2">
    <location>
        <begin position="117"/>
        <end position="136"/>
    </location>
</feature>
<reference evidence="3 4" key="1">
    <citation type="submission" date="2016-10" db="EMBL/GenBank/DDBJ databases">
        <authorList>
            <person name="de Groot N.N."/>
        </authorList>
    </citation>
    <scope>NUCLEOTIDE SEQUENCE [LARGE SCALE GENOMIC DNA]</scope>
    <source>
        <strain evidence="3 4">DSM 14045</strain>
    </source>
</reference>
<dbReference type="STRING" id="1122142.SAMN02910414_01377"/>
<gene>
    <name evidence="3" type="ORF">SAMN02910414_01377</name>
</gene>
<keyword evidence="4" id="KW-1185">Reference proteome</keyword>
<keyword evidence="2" id="KW-0472">Membrane</keyword>
<evidence type="ECO:0000313" key="3">
    <source>
        <dbReference type="EMBL" id="SDY36403.1"/>
    </source>
</evidence>
<name>A0A1H3J8T4_9FIRM</name>
<evidence type="ECO:0000313" key="4">
    <source>
        <dbReference type="Proteomes" id="UP000183918"/>
    </source>
</evidence>
<dbReference type="RefSeq" id="WP_074717393.1">
    <property type="nucleotide sequence ID" value="NZ_FNPG01000015.1"/>
</dbReference>
<keyword evidence="2" id="KW-1133">Transmembrane helix</keyword>
<dbReference type="Proteomes" id="UP000183918">
    <property type="component" value="Unassembled WGS sequence"/>
</dbReference>
<feature type="compositionally biased region" description="Polar residues" evidence="1">
    <location>
        <begin position="1"/>
        <end position="18"/>
    </location>
</feature>